<dbReference type="EMBL" id="FMAG01000007">
    <property type="protein sequence ID" value="SCB43608.1"/>
    <property type="molecule type" value="Genomic_DNA"/>
</dbReference>
<protein>
    <submittedName>
        <fullName evidence="2">Uncharacterized protein</fullName>
    </submittedName>
</protein>
<organism evidence="2 3">
    <name type="scientific">Rhizobium multihospitium</name>
    <dbReference type="NCBI Taxonomy" id="410764"/>
    <lineage>
        <taxon>Bacteria</taxon>
        <taxon>Pseudomonadati</taxon>
        <taxon>Pseudomonadota</taxon>
        <taxon>Alphaproteobacteria</taxon>
        <taxon>Hyphomicrobiales</taxon>
        <taxon>Rhizobiaceae</taxon>
        <taxon>Rhizobium/Agrobacterium group</taxon>
        <taxon>Rhizobium</taxon>
    </lineage>
</organism>
<evidence type="ECO:0000256" key="1">
    <source>
        <dbReference type="SAM" id="Coils"/>
    </source>
</evidence>
<accession>A0A1C3WUG6</accession>
<sequence>MAVRDRIQRYRQTGGASDLVRVEVLVPAARRDDILSQAAEMRAEYRQRKERLQVDIEEAVGRYGIRLLDNIDLDRLPDLTQKAKVIASALMERGDARAFAMGRRMLDEIGR</sequence>
<proteinExistence type="predicted"/>
<dbReference type="OrthoDB" id="8366111at2"/>
<reference evidence="3" key="1">
    <citation type="submission" date="2016-08" db="EMBL/GenBank/DDBJ databases">
        <authorList>
            <person name="Varghese N."/>
            <person name="Submissions Spin"/>
        </authorList>
    </citation>
    <scope>NUCLEOTIDE SEQUENCE [LARGE SCALE GENOMIC DNA]</scope>
    <source>
        <strain evidence="3">HAMBI 2975</strain>
    </source>
</reference>
<evidence type="ECO:0000313" key="2">
    <source>
        <dbReference type="EMBL" id="SCB43608.1"/>
    </source>
</evidence>
<feature type="coiled-coil region" evidence="1">
    <location>
        <begin position="35"/>
        <end position="62"/>
    </location>
</feature>
<keyword evidence="1" id="KW-0175">Coiled coil</keyword>
<name>A0A1C3WUG6_9HYPH</name>
<dbReference type="AlphaFoldDB" id="A0A1C3WUG6"/>
<gene>
    <name evidence="2" type="ORF">GA0061103_6330</name>
</gene>
<evidence type="ECO:0000313" key="3">
    <source>
        <dbReference type="Proteomes" id="UP000199101"/>
    </source>
</evidence>
<dbReference type="Proteomes" id="UP000199101">
    <property type="component" value="Unassembled WGS sequence"/>
</dbReference>
<keyword evidence="3" id="KW-1185">Reference proteome</keyword>
<dbReference type="RefSeq" id="WP_092716377.1">
    <property type="nucleotide sequence ID" value="NZ_FMAG01000007.1"/>
</dbReference>
<dbReference type="STRING" id="410764.GA0061103_6330"/>